<dbReference type="GO" id="GO:0045892">
    <property type="term" value="P:negative regulation of DNA-templated transcription"/>
    <property type="evidence" value="ECO:0007669"/>
    <property type="project" value="UniProtKB-ARBA"/>
</dbReference>
<dbReference type="AlphaFoldDB" id="A0A1I5LFV3"/>
<feature type="DNA-binding region" description="H-T-H motif" evidence="4">
    <location>
        <begin position="43"/>
        <end position="62"/>
    </location>
</feature>
<dbReference type="EMBL" id="FOWW01000001">
    <property type="protein sequence ID" value="SFO96087.1"/>
    <property type="molecule type" value="Genomic_DNA"/>
</dbReference>
<evidence type="ECO:0000256" key="5">
    <source>
        <dbReference type="SAM" id="MobiDB-lite"/>
    </source>
</evidence>
<name>A0A1I5LFV3_9PSEU</name>
<dbReference type="RefSeq" id="WP_092527299.1">
    <property type="nucleotide sequence ID" value="NZ_FOWW01000001.1"/>
</dbReference>
<feature type="domain" description="HTH tetR-type" evidence="6">
    <location>
        <begin position="20"/>
        <end position="80"/>
    </location>
</feature>
<proteinExistence type="predicted"/>
<dbReference type="STRING" id="587909.SAMN05421810_101529"/>
<dbReference type="FunFam" id="1.10.10.60:FF:000141">
    <property type="entry name" value="TetR family transcriptional regulator"/>
    <property type="match status" value="1"/>
</dbReference>
<dbReference type="Gene3D" id="1.10.357.10">
    <property type="entry name" value="Tetracycline Repressor, domain 2"/>
    <property type="match status" value="2"/>
</dbReference>
<dbReference type="PANTHER" id="PTHR30055">
    <property type="entry name" value="HTH-TYPE TRANSCRIPTIONAL REGULATOR RUTR"/>
    <property type="match status" value="1"/>
</dbReference>
<organism evidence="7 8">
    <name type="scientific">Amycolatopsis arida</name>
    <dbReference type="NCBI Taxonomy" id="587909"/>
    <lineage>
        <taxon>Bacteria</taxon>
        <taxon>Bacillati</taxon>
        <taxon>Actinomycetota</taxon>
        <taxon>Actinomycetes</taxon>
        <taxon>Pseudonocardiales</taxon>
        <taxon>Pseudonocardiaceae</taxon>
        <taxon>Amycolatopsis</taxon>
    </lineage>
</organism>
<dbReference type="InterPro" id="IPR009057">
    <property type="entry name" value="Homeodomain-like_sf"/>
</dbReference>
<keyword evidence="2 4" id="KW-0238">DNA-binding</keyword>
<evidence type="ECO:0000256" key="3">
    <source>
        <dbReference type="ARBA" id="ARBA00023163"/>
    </source>
</evidence>
<keyword evidence="1" id="KW-0805">Transcription regulation</keyword>
<feature type="domain" description="HTH tetR-type" evidence="6">
    <location>
        <begin position="221"/>
        <end position="281"/>
    </location>
</feature>
<dbReference type="Gene3D" id="1.10.10.60">
    <property type="entry name" value="Homeodomain-like"/>
    <property type="match status" value="2"/>
</dbReference>
<gene>
    <name evidence="7" type="ORF">SAMN05421810_101529</name>
</gene>
<dbReference type="InterPro" id="IPR050109">
    <property type="entry name" value="HTH-type_TetR-like_transc_reg"/>
</dbReference>
<evidence type="ECO:0000313" key="7">
    <source>
        <dbReference type="EMBL" id="SFO96087.1"/>
    </source>
</evidence>
<dbReference type="PANTHER" id="PTHR30055:SF237">
    <property type="entry name" value="TRANSCRIPTIONAL REPRESSOR MCE3R"/>
    <property type="match status" value="1"/>
</dbReference>
<dbReference type="Proteomes" id="UP000198727">
    <property type="component" value="Unassembled WGS sequence"/>
</dbReference>
<accession>A0A1I5LFV3</accession>
<evidence type="ECO:0000256" key="1">
    <source>
        <dbReference type="ARBA" id="ARBA00023015"/>
    </source>
</evidence>
<dbReference type="PRINTS" id="PR00455">
    <property type="entry name" value="HTHTETR"/>
</dbReference>
<dbReference type="SUPFAM" id="SSF46689">
    <property type="entry name" value="Homeodomain-like"/>
    <property type="match status" value="2"/>
</dbReference>
<evidence type="ECO:0000259" key="6">
    <source>
        <dbReference type="PROSITE" id="PS50977"/>
    </source>
</evidence>
<feature type="region of interest" description="Disordered" evidence="5">
    <location>
        <begin position="1"/>
        <end position="22"/>
    </location>
</feature>
<dbReference type="Pfam" id="PF00440">
    <property type="entry name" value="TetR_N"/>
    <property type="match status" value="2"/>
</dbReference>
<evidence type="ECO:0000256" key="2">
    <source>
        <dbReference type="ARBA" id="ARBA00023125"/>
    </source>
</evidence>
<dbReference type="PROSITE" id="PS01081">
    <property type="entry name" value="HTH_TETR_1"/>
    <property type="match status" value="1"/>
</dbReference>
<protein>
    <submittedName>
        <fullName evidence="7">DNA-binding transcriptional regulator, AcrR family</fullName>
    </submittedName>
</protein>
<evidence type="ECO:0000256" key="4">
    <source>
        <dbReference type="PROSITE-ProRule" id="PRU00335"/>
    </source>
</evidence>
<keyword evidence="8" id="KW-1185">Reference proteome</keyword>
<dbReference type="InterPro" id="IPR023772">
    <property type="entry name" value="DNA-bd_HTH_TetR-type_CS"/>
</dbReference>
<feature type="DNA-binding region" description="H-T-H motif" evidence="4">
    <location>
        <begin position="244"/>
        <end position="263"/>
    </location>
</feature>
<dbReference type="InterPro" id="IPR001647">
    <property type="entry name" value="HTH_TetR"/>
</dbReference>
<sequence>MDTVDPVGTAAPLTRGRRPRDRKRQLAAVAAELFRARGYHAVGINEIAAAAGVTGPAVYRHFSDKRSILAHVLLAGIEDMEQATAQALDGDGVPTPGQVERLLGTLARKSVERREAAALWRWEGRHLAEDARREIRRRSGAVIAAWAGVLRRVRPELSEADAELLCWAGMSVFGSVSVHRTSVAKKRFCDLLVRLGLRVLHVRLPEPNGEPAPPGPGLAAPSRREQVLAAATELFHRRGFHAVSMEDIGAAAGIAGPSVYRHFPSKTSLLTAICQRAAERLALGAEEALRTSAPPDEREALRRLTRSYVRTLTDTAELSVAFSGRATAVVDERDRTELIRVQRDYVAQWVRLLSAVHPALDAREAKITVHAALTIANDLTRTRRVRTRPRLPDELVTLMTAVLDID</sequence>
<dbReference type="GO" id="GO:0003700">
    <property type="term" value="F:DNA-binding transcription factor activity"/>
    <property type="evidence" value="ECO:0007669"/>
    <property type="project" value="TreeGrafter"/>
</dbReference>
<evidence type="ECO:0000313" key="8">
    <source>
        <dbReference type="Proteomes" id="UP000198727"/>
    </source>
</evidence>
<dbReference type="PROSITE" id="PS50977">
    <property type="entry name" value="HTH_TETR_2"/>
    <property type="match status" value="2"/>
</dbReference>
<dbReference type="GO" id="GO:0000976">
    <property type="term" value="F:transcription cis-regulatory region binding"/>
    <property type="evidence" value="ECO:0007669"/>
    <property type="project" value="TreeGrafter"/>
</dbReference>
<keyword evidence="3" id="KW-0804">Transcription</keyword>
<dbReference type="OrthoDB" id="4456617at2"/>
<reference evidence="8" key="1">
    <citation type="submission" date="2016-10" db="EMBL/GenBank/DDBJ databases">
        <authorList>
            <person name="Varghese N."/>
            <person name="Submissions S."/>
        </authorList>
    </citation>
    <scope>NUCLEOTIDE SEQUENCE [LARGE SCALE GENOMIC DNA]</scope>
    <source>
        <strain evidence="8">CGMCC 4.5579</strain>
    </source>
</reference>